<comment type="caution">
    <text evidence="1">The sequence shown here is derived from an EMBL/GenBank/DDBJ whole genome shotgun (WGS) entry which is preliminary data.</text>
</comment>
<keyword evidence="2" id="KW-1185">Reference proteome</keyword>
<evidence type="ECO:0000313" key="1">
    <source>
        <dbReference type="EMBL" id="MCS4485535.1"/>
    </source>
</evidence>
<reference evidence="1 2" key="1">
    <citation type="journal article" date="2023" name="Int. J. Syst. Evol. Microbiol.">
        <title>Streptococcus sciuri sp. nov., Staphylococcus marylandisciuri sp. nov. and Staphylococcus americanisciuri sp. nov., isolated from faeces of eastern grey squirrel (Sciurus carolinensis).</title>
        <authorList>
            <person name="Volokhov D.V."/>
            <person name="Zagorodnyaya T.A."/>
            <person name="Furtak V.A."/>
            <person name="Nattanmai G."/>
            <person name="Randall L."/>
            <person name="Jose S."/>
            <person name="Gao Y."/>
            <person name="Eisenberg T."/>
            <person name="Delmonte P."/>
            <person name="Blom J."/>
            <person name="Mitchell K.K."/>
        </authorList>
    </citation>
    <scope>NUCLEOTIDE SEQUENCE [LARGE SCALE GENOMIC DNA]</scope>
    <source>
        <strain evidence="1 2">GRT3</strain>
    </source>
</reference>
<protein>
    <recommendedName>
        <fullName evidence="3">Phage protein</fullName>
    </recommendedName>
</protein>
<evidence type="ECO:0000313" key="2">
    <source>
        <dbReference type="Proteomes" id="UP001205609"/>
    </source>
</evidence>
<organism evidence="1 2">
    <name type="scientific">Staphylococcus americanisciuri</name>
    <dbReference type="NCBI Taxonomy" id="2973940"/>
    <lineage>
        <taxon>Bacteria</taxon>
        <taxon>Bacillati</taxon>
        <taxon>Bacillota</taxon>
        <taxon>Bacilli</taxon>
        <taxon>Bacillales</taxon>
        <taxon>Staphylococcaceae</taxon>
        <taxon>Staphylococcus</taxon>
    </lineage>
</organism>
<dbReference type="Proteomes" id="UP001205609">
    <property type="component" value="Unassembled WGS sequence"/>
</dbReference>
<evidence type="ECO:0008006" key="3">
    <source>
        <dbReference type="Google" id="ProtNLM"/>
    </source>
</evidence>
<sequence>MLTIKFEDQTKYIQENKEVALKVTQAIFKDFELGKRKFDKPRKNPDKARLLVEFEERFNSRRKETIKSN</sequence>
<dbReference type="EMBL" id="JANUXY010000001">
    <property type="protein sequence ID" value="MCS4485535.1"/>
    <property type="molecule type" value="Genomic_DNA"/>
</dbReference>
<accession>A0ABT2F103</accession>
<gene>
    <name evidence="1" type="ORF">NXS11_01355</name>
</gene>
<dbReference type="RefSeq" id="WP_259197997.1">
    <property type="nucleotide sequence ID" value="NZ_JANUXY010000001.1"/>
</dbReference>
<name>A0ABT2F103_9STAP</name>
<proteinExistence type="predicted"/>